<name>A0ABM7Z6W2_NOSCO</name>
<accession>A0ABM7Z6W2</accession>
<organism evidence="2 3">
    <name type="scientific">Nostoc cf. commune SO-36</name>
    <dbReference type="NCBI Taxonomy" id="449208"/>
    <lineage>
        <taxon>Bacteria</taxon>
        <taxon>Bacillati</taxon>
        <taxon>Cyanobacteriota</taxon>
        <taxon>Cyanophyceae</taxon>
        <taxon>Nostocales</taxon>
        <taxon>Nostocaceae</taxon>
        <taxon>Nostoc</taxon>
    </lineage>
</organism>
<keyword evidence="1" id="KW-0812">Transmembrane</keyword>
<sequence>MTNDEFIKNLKMGKTEVRFYVGEARKSDPEFWGLVLGAGQVGAALVIVCIRQLLVIFHQ</sequence>
<protein>
    <submittedName>
        <fullName evidence="2">Uncharacterized protein</fullName>
    </submittedName>
</protein>
<reference evidence="2" key="1">
    <citation type="submission" date="2022-04" db="EMBL/GenBank/DDBJ databases">
        <title>Complete genome sequence of a cyanobacterium, Nostoc sp. SO-36, isolated in Antarctica.</title>
        <authorList>
            <person name="Kanesaki Y."/>
            <person name="Effendi D."/>
            <person name="Sakamoto T."/>
            <person name="Ohtani S."/>
            <person name="Awai K."/>
        </authorList>
    </citation>
    <scope>NUCLEOTIDE SEQUENCE</scope>
    <source>
        <strain evidence="2">SO-36</strain>
    </source>
</reference>
<evidence type="ECO:0000313" key="3">
    <source>
        <dbReference type="Proteomes" id="UP001055453"/>
    </source>
</evidence>
<dbReference type="EMBL" id="AP025732">
    <property type="protein sequence ID" value="BDI18843.1"/>
    <property type="molecule type" value="Genomic_DNA"/>
</dbReference>
<gene>
    <name evidence="2" type="ORF">ANSO36C_46450</name>
</gene>
<feature type="transmembrane region" description="Helical" evidence="1">
    <location>
        <begin position="31"/>
        <end position="54"/>
    </location>
</feature>
<dbReference type="Proteomes" id="UP001055453">
    <property type="component" value="Chromosome"/>
</dbReference>
<keyword evidence="1" id="KW-1133">Transmembrane helix</keyword>
<proteinExistence type="predicted"/>
<keyword evidence="3" id="KW-1185">Reference proteome</keyword>
<evidence type="ECO:0000256" key="1">
    <source>
        <dbReference type="SAM" id="Phobius"/>
    </source>
</evidence>
<keyword evidence="1" id="KW-0472">Membrane</keyword>
<evidence type="ECO:0000313" key="2">
    <source>
        <dbReference type="EMBL" id="BDI18843.1"/>
    </source>
</evidence>